<name>A0ABQ2BF35_9SPHI</name>
<dbReference type="Gene3D" id="2.40.160.20">
    <property type="match status" value="1"/>
</dbReference>
<gene>
    <name evidence="2" type="ORF">GCM10008119_13860</name>
</gene>
<keyword evidence="1" id="KW-0732">Signal</keyword>
<reference evidence="3" key="1">
    <citation type="journal article" date="2019" name="Int. J. Syst. Evol. Microbiol.">
        <title>The Global Catalogue of Microorganisms (GCM) 10K type strain sequencing project: providing services to taxonomists for standard genome sequencing and annotation.</title>
        <authorList>
            <consortium name="The Broad Institute Genomics Platform"/>
            <consortium name="The Broad Institute Genome Sequencing Center for Infectious Disease"/>
            <person name="Wu L."/>
            <person name="Ma J."/>
        </authorList>
    </citation>
    <scope>NUCLEOTIDE SEQUENCE [LARGE SCALE GENOMIC DNA]</scope>
    <source>
        <strain evidence="3">CCM 8939</strain>
    </source>
</reference>
<dbReference type="RefSeq" id="WP_188412533.1">
    <property type="nucleotide sequence ID" value="NZ_BMDJ01000003.1"/>
</dbReference>
<dbReference type="EMBL" id="BMDJ01000003">
    <property type="protein sequence ID" value="GGI24679.1"/>
    <property type="molecule type" value="Genomic_DNA"/>
</dbReference>
<feature type="signal peptide" evidence="1">
    <location>
        <begin position="1"/>
        <end position="23"/>
    </location>
</feature>
<dbReference type="Proteomes" id="UP000645390">
    <property type="component" value="Unassembled WGS sequence"/>
</dbReference>
<comment type="caution">
    <text evidence="2">The sequence shown here is derived from an EMBL/GenBank/DDBJ whole genome shotgun (WGS) entry which is preliminary data.</text>
</comment>
<dbReference type="SUPFAM" id="SSF56925">
    <property type="entry name" value="OMPA-like"/>
    <property type="match status" value="1"/>
</dbReference>
<keyword evidence="3" id="KW-1185">Reference proteome</keyword>
<proteinExistence type="predicted"/>
<protein>
    <recommendedName>
        <fullName evidence="4">Outer membrane protein beta-barrel domain-containing protein</fullName>
    </recommendedName>
</protein>
<evidence type="ECO:0008006" key="4">
    <source>
        <dbReference type="Google" id="ProtNLM"/>
    </source>
</evidence>
<sequence>MKKQLLITAMAVLCLGMTGFAQTKGTNALSFGINATTNKNSYKNLNQTEQITEQKSNLFSLGYGYFIKDNSKIGIEATYSQNTINSTGVTEQTFKSYGGNVSYQKYFPIVKTLFAYAGGKAGYAHGTQNQSQPLNSNNISQDYTSNSYTLGAYGGVTWFLGKRFALETSLLSADIAYNSTEQTQGTNLTAYTSKNTSFNFNSQGFINNLGFKIYILF</sequence>
<evidence type="ECO:0000256" key="1">
    <source>
        <dbReference type="SAM" id="SignalP"/>
    </source>
</evidence>
<accession>A0ABQ2BF35</accession>
<dbReference type="InterPro" id="IPR011250">
    <property type="entry name" value="OMP/PagP_B-barrel"/>
</dbReference>
<evidence type="ECO:0000313" key="2">
    <source>
        <dbReference type="EMBL" id="GGI24679.1"/>
    </source>
</evidence>
<feature type="chain" id="PRO_5045904331" description="Outer membrane protein beta-barrel domain-containing protein" evidence="1">
    <location>
        <begin position="24"/>
        <end position="217"/>
    </location>
</feature>
<evidence type="ECO:0000313" key="3">
    <source>
        <dbReference type="Proteomes" id="UP000645390"/>
    </source>
</evidence>
<organism evidence="2 3">
    <name type="scientific">Pedobacter mendelii</name>
    <dbReference type="NCBI Taxonomy" id="1908240"/>
    <lineage>
        <taxon>Bacteria</taxon>
        <taxon>Pseudomonadati</taxon>
        <taxon>Bacteroidota</taxon>
        <taxon>Sphingobacteriia</taxon>
        <taxon>Sphingobacteriales</taxon>
        <taxon>Sphingobacteriaceae</taxon>
        <taxon>Pedobacter</taxon>
    </lineage>
</organism>